<dbReference type="STRING" id="1118060.GCA_000311845_00069"/>
<gene>
    <name evidence="2" type="ORF">B5G21_06000</name>
</gene>
<evidence type="ECO:0000313" key="3">
    <source>
        <dbReference type="Proteomes" id="UP000196560"/>
    </source>
</evidence>
<keyword evidence="3" id="KW-1185">Reference proteome</keyword>
<evidence type="ECO:0000313" key="2">
    <source>
        <dbReference type="EMBL" id="OUN42856.1"/>
    </source>
</evidence>
<comment type="caution">
    <text evidence="2">The sequence shown here is derived from an EMBL/GenBank/DDBJ whole genome shotgun (WGS) entry which is preliminary data.</text>
</comment>
<dbReference type="eggNOG" id="ENOG5031TMR">
    <property type="taxonomic scope" value="Bacteria"/>
</dbReference>
<dbReference type="InterPro" id="IPR007922">
    <property type="entry name" value="DciA-like"/>
</dbReference>
<dbReference type="EMBL" id="NFHO01000006">
    <property type="protein sequence ID" value="OUN42856.1"/>
    <property type="molecule type" value="Genomic_DNA"/>
</dbReference>
<feature type="region of interest" description="Disordered" evidence="1">
    <location>
        <begin position="81"/>
        <end position="111"/>
    </location>
</feature>
<sequence>MRKAEAARGVFRAWNAVCGGTREGEHVTGLRYLSDQNKLLVYLDDAVWTQEMTMLREIIRARMEREGVRLDGFVFRTTKPGFKRSGVERPRVEKKAAPTPPSTAPLSAEEEGAIDAAVAPIADDRLRKSLKKAMKASMEWKKGTDLKNKA</sequence>
<evidence type="ECO:0000256" key="1">
    <source>
        <dbReference type="SAM" id="MobiDB-lite"/>
    </source>
</evidence>
<accession>A0A1Y3U2A2</accession>
<name>A0A1Y3U2A2_9ACTN</name>
<feature type="compositionally biased region" description="Basic and acidic residues" evidence="1">
    <location>
        <begin position="85"/>
        <end position="96"/>
    </location>
</feature>
<dbReference type="Proteomes" id="UP000196560">
    <property type="component" value="Unassembled WGS sequence"/>
</dbReference>
<dbReference type="AlphaFoldDB" id="A0A1Y3U2A2"/>
<dbReference type="Pfam" id="PF05258">
    <property type="entry name" value="DciA"/>
    <property type="match status" value="1"/>
</dbReference>
<proteinExistence type="predicted"/>
<protein>
    <submittedName>
        <fullName evidence="2">DUF721 domain-containing protein</fullName>
    </submittedName>
</protein>
<organism evidence="2 3">
    <name type="scientific">Enorma massiliensis</name>
    <dbReference type="NCBI Taxonomy" id="1472761"/>
    <lineage>
        <taxon>Bacteria</taxon>
        <taxon>Bacillati</taxon>
        <taxon>Actinomycetota</taxon>
        <taxon>Coriobacteriia</taxon>
        <taxon>Coriobacteriales</taxon>
        <taxon>Coriobacteriaceae</taxon>
        <taxon>Enorma</taxon>
    </lineage>
</organism>
<reference evidence="3" key="1">
    <citation type="submission" date="2017-04" db="EMBL/GenBank/DDBJ databases">
        <title>Function of individual gut microbiota members based on whole genome sequencing of pure cultures obtained from chicken caecum.</title>
        <authorList>
            <person name="Medvecky M."/>
            <person name="Cejkova D."/>
            <person name="Polansky O."/>
            <person name="Karasova D."/>
            <person name="Kubasova T."/>
            <person name="Cizek A."/>
            <person name="Rychlik I."/>
        </authorList>
    </citation>
    <scope>NUCLEOTIDE SEQUENCE [LARGE SCALE GENOMIC DNA]</scope>
    <source>
        <strain evidence="3">An70</strain>
    </source>
</reference>